<dbReference type="AlphaFoldDB" id="A0A258D089"/>
<name>A0A258D089_CAUVI</name>
<dbReference type="Proteomes" id="UP000215616">
    <property type="component" value="Unassembled WGS sequence"/>
</dbReference>
<comment type="caution">
    <text evidence="2">The sequence shown here is derived from an EMBL/GenBank/DDBJ whole genome shotgun (WGS) entry which is preliminary data.</text>
</comment>
<dbReference type="Pfam" id="PF07362">
    <property type="entry name" value="CcdA"/>
    <property type="match status" value="1"/>
</dbReference>
<evidence type="ECO:0000256" key="1">
    <source>
        <dbReference type="ARBA" id="ARBA00022649"/>
    </source>
</evidence>
<gene>
    <name evidence="2" type="ORF">B7Z12_14360</name>
</gene>
<dbReference type="EMBL" id="NCDQ01000251">
    <property type="protein sequence ID" value="OYX01345.1"/>
    <property type="molecule type" value="Genomic_DNA"/>
</dbReference>
<accession>A0A258D089</accession>
<dbReference type="InterPro" id="IPR009956">
    <property type="entry name" value="Post-segregation_anti-tox_CcdA"/>
</dbReference>
<proteinExistence type="predicted"/>
<evidence type="ECO:0000313" key="3">
    <source>
        <dbReference type="Proteomes" id="UP000215616"/>
    </source>
</evidence>
<reference evidence="2 3" key="1">
    <citation type="submission" date="2017-03" db="EMBL/GenBank/DDBJ databases">
        <title>Lifting the veil on microbial sulfur biogeochemistry in mining wastewaters.</title>
        <authorList>
            <person name="Kantor R.S."/>
            <person name="Colenbrander Nelson T."/>
            <person name="Marshall S."/>
            <person name="Bennett D."/>
            <person name="Apte S."/>
            <person name="Camacho D."/>
            <person name="Thomas B.C."/>
            <person name="Warren L.A."/>
            <person name="Banfield J.F."/>
        </authorList>
    </citation>
    <scope>NUCLEOTIDE SEQUENCE [LARGE SCALE GENOMIC DNA]</scope>
    <source>
        <strain evidence="2">32-67-7</strain>
    </source>
</reference>
<keyword evidence="1" id="KW-1277">Toxin-antitoxin system</keyword>
<protein>
    <submittedName>
        <fullName evidence="2">Post-segregation antitoxin CcdA</fullName>
    </submittedName>
</protein>
<sequence>MDVPDLDQGIDPDLLAQAERLGISVVGMSETRLRLHLQKVDPAGGEERARRWAEENAEAIREHNERIAQRGLISDHFRRW</sequence>
<evidence type="ECO:0000313" key="2">
    <source>
        <dbReference type="EMBL" id="OYX01345.1"/>
    </source>
</evidence>
<organism evidence="2 3">
    <name type="scientific">Caulobacter vibrioides</name>
    <name type="common">Caulobacter crescentus</name>
    <dbReference type="NCBI Taxonomy" id="155892"/>
    <lineage>
        <taxon>Bacteria</taxon>
        <taxon>Pseudomonadati</taxon>
        <taxon>Pseudomonadota</taxon>
        <taxon>Alphaproteobacteria</taxon>
        <taxon>Caulobacterales</taxon>
        <taxon>Caulobacteraceae</taxon>
        <taxon>Caulobacter</taxon>
    </lineage>
</organism>